<dbReference type="Proteomes" id="UP000324781">
    <property type="component" value="Unassembled WGS sequence"/>
</dbReference>
<evidence type="ECO:0000313" key="5">
    <source>
        <dbReference type="Proteomes" id="UP000324781"/>
    </source>
</evidence>
<reference evidence="4 5" key="1">
    <citation type="submission" date="2016-11" db="EMBL/GenBank/DDBJ databases">
        <authorList>
            <person name="Varghese N."/>
            <person name="Submissions S."/>
        </authorList>
    </citation>
    <scope>NUCLEOTIDE SEQUENCE [LARGE SCALE GENOMIC DNA]</scope>
    <source>
        <strain evidence="4 5">DSM 19027</strain>
    </source>
</reference>
<gene>
    <name evidence="4" type="ORF">SAMN05444373_10196</name>
</gene>
<dbReference type="RefSeq" id="WP_149678562.1">
    <property type="nucleotide sequence ID" value="NZ_DAONMB010000093.1"/>
</dbReference>
<keyword evidence="5" id="KW-1185">Reference proteome</keyword>
<evidence type="ECO:0000313" key="4">
    <source>
        <dbReference type="EMBL" id="SHJ00365.1"/>
    </source>
</evidence>
<protein>
    <submittedName>
        <fullName evidence="4">V/A-type H+-transporting ATPase subunit F</fullName>
    </submittedName>
</protein>
<dbReference type="Pfam" id="PF01990">
    <property type="entry name" value="ATP-synt_F"/>
    <property type="match status" value="1"/>
</dbReference>
<organism evidence="4 5">
    <name type="scientific">Thermoclostridium caenicola</name>
    <dbReference type="NCBI Taxonomy" id="659425"/>
    <lineage>
        <taxon>Bacteria</taxon>
        <taxon>Bacillati</taxon>
        <taxon>Bacillota</taxon>
        <taxon>Clostridia</taxon>
        <taxon>Eubacteriales</taxon>
        <taxon>Oscillospiraceae</taxon>
        <taxon>Thermoclostridium</taxon>
    </lineage>
</organism>
<evidence type="ECO:0000256" key="1">
    <source>
        <dbReference type="ARBA" id="ARBA00010148"/>
    </source>
</evidence>
<keyword evidence="3" id="KW-0406">Ion transport</keyword>
<comment type="similarity">
    <text evidence="1">Belongs to the V-ATPase F subunit family.</text>
</comment>
<dbReference type="AlphaFoldDB" id="A0A1M6FRQ1"/>
<proteinExistence type="inferred from homology"/>
<evidence type="ECO:0000256" key="3">
    <source>
        <dbReference type="ARBA" id="ARBA00023065"/>
    </source>
</evidence>
<dbReference type="SUPFAM" id="SSF159468">
    <property type="entry name" value="AtpF-like"/>
    <property type="match status" value="1"/>
</dbReference>
<sequence>MHKVGVIGERDSVLGFKAVGFDVYPVISREEASERLKELAENGYAVIYITEQFAAMIPEDVERFRFSRFPAIIPIPGSQGSLGIGMSSVKKSVEKAVGADILFNE</sequence>
<dbReference type="Gene3D" id="3.40.50.10580">
    <property type="entry name" value="ATPase, V1 complex, subunit F"/>
    <property type="match status" value="1"/>
</dbReference>
<name>A0A1M6FRQ1_9FIRM</name>
<keyword evidence="2" id="KW-0813">Transport</keyword>
<evidence type="ECO:0000256" key="2">
    <source>
        <dbReference type="ARBA" id="ARBA00022448"/>
    </source>
</evidence>
<dbReference type="GO" id="GO:0046961">
    <property type="term" value="F:proton-transporting ATPase activity, rotational mechanism"/>
    <property type="evidence" value="ECO:0007669"/>
    <property type="project" value="InterPro"/>
</dbReference>
<dbReference type="NCBIfam" id="NF002384">
    <property type="entry name" value="PRK01395.1"/>
    <property type="match status" value="1"/>
</dbReference>
<accession>A0A1M6FRQ1</accession>
<dbReference type="OrthoDB" id="5311at2"/>
<dbReference type="InterPro" id="IPR036906">
    <property type="entry name" value="ATPase_V1_fsu_sf"/>
</dbReference>
<dbReference type="InterPro" id="IPR008218">
    <property type="entry name" value="ATPase_V1-cplx_f_g_su"/>
</dbReference>
<dbReference type="EMBL" id="FQZP01000019">
    <property type="protein sequence ID" value="SHJ00365.1"/>
    <property type="molecule type" value="Genomic_DNA"/>
</dbReference>